<dbReference type="Gene3D" id="1.10.287.110">
    <property type="entry name" value="DnaJ domain"/>
    <property type="match status" value="1"/>
</dbReference>
<dbReference type="CDD" id="cd06257">
    <property type="entry name" value="DnaJ"/>
    <property type="match status" value="1"/>
</dbReference>
<organism evidence="4 5">
    <name type="scientific">Babesia gibsoni</name>
    <dbReference type="NCBI Taxonomy" id="33632"/>
    <lineage>
        <taxon>Eukaryota</taxon>
        <taxon>Sar</taxon>
        <taxon>Alveolata</taxon>
        <taxon>Apicomplexa</taxon>
        <taxon>Aconoidasida</taxon>
        <taxon>Piroplasmida</taxon>
        <taxon>Babesiidae</taxon>
        <taxon>Babesia</taxon>
    </lineage>
</organism>
<evidence type="ECO:0000313" key="5">
    <source>
        <dbReference type="Proteomes" id="UP001230268"/>
    </source>
</evidence>
<dbReference type="InterPro" id="IPR013766">
    <property type="entry name" value="Thioredoxin_domain"/>
</dbReference>
<keyword evidence="2" id="KW-0812">Transmembrane</keyword>
<dbReference type="SUPFAM" id="SSF46565">
    <property type="entry name" value="Chaperone J-domain"/>
    <property type="match status" value="1"/>
</dbReference>
<evidence type="ECO:0000256" key="1">
    <source>
        <dbReference type="SAM" id="MobiDB-lite"/>
    </source>
</evidence>
<protein>
    <recommendedName>
        <fullName evidence="3">J domain-containing protein</fullName>
    </recommendedName>
</protein>
<evidence type="ECO:0000259" key="3">
    <source>
        <dbReference type="PROSITE" id="PS50076"/>
    </source>
</evidence>
<reference evidence="4" key="1">
    <citation type="submission" date="2023-08" db="EMBL/GenBank/DDBJ databases">
        <title>Draft sequence of the Babesia gibsoni genome.</title>
        <authorList>
            <person name="Yamagishi J.Y."/>
            <person name="Xuan X.X."/>
        </authorList>
    </citation>
    <scope>NUCLEOTIDE SEQUENCE</scope>
    <source>
        <strain evidence="4">Azabu</strain>
    </source>
</reference>
<dbReference type="Proteomes" id="UP001230268">
    <property type="component" value="Unassembled WGS sequence"/>
</dbReference>
<dbReference type="InterPro" id="IPR001623">
    <property type="entry name" value="DnaJ_domain"/>
</dbReference>
<gene>
    <name evidence="4" type="ORF">BgAZ_206560</name>
</gene>
<dbReference type="InterPro" id="IPR036249">
    <property type="entry name" value="Thioredoxin-like_sf"/>
</dbReference>
<dbReference type="PRINTS" id="PR00625">
    <property type="entry name" value="JDOMAIN"/>
</dbReference>
<feature type="domain" description="J" evidence="3">
    <location>
        <begin position="75"/>
        <end position="140"/>
    </location>
</feature>
<accession>A0AAD8PEC7</accession>
<dbReference type="PROSITE" id="PS50076">
    <property type="entry name" value="DNAJ_2"/>
    <property type="match status" value="1"/>
</dbReference>
<dbReference type="EMBL" id="JAVEPI010000002">
    <property type="protein sequence ID" value="KAK1443780.1"/>
    <property type="molecule type" value="Genomic_DNA"/>
</dbReference>
<evidence type="ECO:0000313" key="4">
    <source>
        <dbReference type="EMBL" id="KAK1443780.1"/>
    </source>
</evidence>
<keyword evidence="5" id="KW-1185">Reference proteome</keyword>
<feature type="transmembrane region" description="Helical" evidence="2">
    <location>
        <begin position="42"/>
        <end position="59"/>
    </location>
</feature>
<dbReference type="InterPro" id="IPR052448">
    <property type="entry name" value="DnaJ_C16_autophagy_reg"/>
</dbReference>
<proteinExistence type="predicted"/>
<dbReference type="Pfam" id="PF00085">
    <property type="entry name" value="Thioredoxin"/>
    <property type="match status" value="1"/>
</dbReference>
<name>A0AAD8PEC7_BABGI</name>
<keyword evidence="2" id="KW-0472">Membrane</keyword>
<dbReference type="SUPFAM" id="SSF52833">
    <property type="entry name" value="Thioredoxin-like"/>
    <property type="match status" value="1"/>
</dbReference>
<dbReference type="SMART" id="SM00271">
    <property type="entry name" value="DnaJ"/>
    <property type="match status" value="1"/>
</dbReference>
<evidence type="ECO:0000256" key="2">
    <source>
        <dbReference type="SAM" id="Phobius"/>
    </source>
</evidence>
<comment type="caution">
    <text evidence="4">The sequence shown here is derived from an EMBL/GenBank/DDBJ whole genome shotgun (WGS) entry which is preliminary data.</text>
</comment>
<dbReference type="PANTHER" id="PTHR44303">
    <property type="entry name" value="DNAJ HOMOLOG SUBFAMILY C MEMBER 16"/>
    <property type="match status" value="1"/>
</dbReference>
<dbReference type="CDD" id="cd02961">
    <property type="entry name" value="PDI_a_family"/>
    <property type="match status" value="1"/>
</dbReference>
<feature type="region of interest" description="Disordered" evidence="1">
    <location>
        <begin position="1"/>
        <end position="29"/>
    </location>
</feature>
<keyword evidence="2" id="KW-1133">Transmembrane helix</keyword>
<dbReference type="PANTHER" id="PTHR44303:SF2">
    <property type="entry name" value="DNAJ HOMOLOG SUBFAMILY C MEMBER 16"/>
    <property type="match status" value="1"/>
</dbReference>
<sequence>MEDKARRRPNSTGPVLQRQPKVPKSPKRATPGIIETIKANSVMIWLLLLVIGGIVLKYFEDYHNSLQRYSHFGDDAYEIMGVPRSATEQEIRAMYRQLNHKWHPDKNPDCADCKEKFMKLKAAYKILGNADLRALYDRTNGRTLEMIPSSTTELTRENFDTLVRNSGDIWVVQVYSDDDPACQDFAKKWEDAADEFKDYAKFGRINELLNPKAMKKLPIKAQLFPTVIMLHPGGSYDIFPQEVLRRFEQFKKHFVECYPSNVVSIKDYSDFKKYPKKRPALLFRNKTGRKSVPVSVKNIALRYKWAFDSFWLPSEHNSDDDKEFAMDLIESSSEESTLAYSTVMFSLSPSVDTLAIYYAAESGKILATAPFNSGSLNQGITNINAMLTLSQPPLELSTDSFDHLCTNAGSSRDRFCLINVTEEKNVPQQKILGMLASYDHLSLIASAFSTKPQEEEKATPPTASADVQMVHLSDKESTDIFKKIANTETMLLDAKRDKFCFVGNEGNYDCGIELDENLEWVSSLAEGAFDTMNWHDASAAFGGKFKEAALVSSGTWYGHLQKLLKIPISWAFPL</sequence>
<dbReference type="AlphaFoldDB" id="A0AAD8PEC7"/>
<dbReference type="Pfam" id="PF00226">
    <property type="entry name" value="DnaJ"/>
    <property type="match status" value="1"/>
</dbReference>
<dbReference type="InterPro" id="IPR036869">
    <property type="entry name" value="J_dom_sf"/>
</dbReference>
<dbReference type="Gene3D" id="3.40.30.10">
    <property type="entry name" value="Glutaredoxin"/>
    <property type="match status" value="1"/>
</dbReference>